<comment type="caution">
    <text evidence="2">The sequence shown here is derived from an EMBL/GenBank/DDBJ whole genome shotgun (WGS) entry which is preliminary data.</text>
</comment>
<sequence>MALIVLVRSKPSAVIFSGIGGLVTTLLILSADSDWTGAPVVALGLWVIVAVIGFLAWKDA</sequence>
<reference evidence="3" key="1">
    <citation type="journal article" date="2019" name="Int. J. Syst. Evol. Microbiol.">
        <title>The Global Catalogue of Microorganisms (GCM) 10K type strain sequencing project: providing services to taxonomists for standard genome sequencing and annotation.</title>
        <authorList>
            <consortium name="The Broad Institute Genomics Platform"/>
            <consortium name="The Broad Institute Genome Sequencing Center for Infectious Disease"/>
            <person name="Wu L."/>
            <person name="Ma J."/>
        </authorList>
    </citation>
    <scope>NUCLEOTIDE SEQUENCE [LARGE SCALE GENOMIC DNA]</scope>
    <source>
        <strain evidence="3">JCM 14307</strain>
    </source>
</reference>
<name>A0ABP4TZ48_9ACTN</name>
<dbReference type="Proteomes" id="UP001500280">
    <property type="component" value="Unassembled WGS sequence"/>
</dbReference>
<keyword evidence="1" id="KW-1133">Transmembrane helix</keyword>
<accession>A0ABP4TZ48</accession>
<evidence type="ECO:0000313" key="3">
    <source>
        <dbReference type="Proteomes" id="UP001500280"/>
    </source>
</evidence>
<dbReference type="EMBL" id="BAAANF010000016">
    <property type="protein sequence ID" value="GAA1694413.1"/>
    <property type="molecule type" value="Genomic_DNA"/>
</dbReference>
<organism evidence="2 3">
    <name type="scientific">Kribbella yunnanensis</name>
    <dbReference type="NCBI Taxonomy" id="190194"/>
    <lineage>
        <taxon>Bacteria</taxon>
        <taxon>Bacillati</taxon>
        <taxon>Actinomycetota</taxon>
        <taxon>Actinomycetes</taxon>
        <taxon>Propionibacteriales</taxon>
        <taxon>Kribbellaceae</taxon>
        <taxon>Kribbella</taxon>
    </lineage>
</organism>
<evidence type="ECO:0000256" key="1">
    <source>
        <dbReference type="SAM" id="Phobius"/>
    </source>
</evidence>
<keyword evidence="1" id="KW-0472">Membrane</keyword>
<evidence type="ECO:0000313" key="2">
    <source>
        <dbReference type="EMBL" id="GAA1694413.1"/>
    </source>
</evidence>
<feature type="transmembrane region" description="Helical" evidence="1">
    <location>
        <begin position="37"/>
        <end position="57"/>
    </location>
</feature>
<evidence type="ECO:0008006" key="4">
    <source>
        <dbReference type="Google" id="ProtNLM"/>
    </source>
</evidence>
<proteinExistence type="predicted"/>
<keyword evidence="1" id="KW-0812">Transmembrane</keyword>
<feature type="transmembrane region" description="Helical" evidence="1">
    <location>
        <begin position="12"/>
        <end position="31"/>
    </location>
</feature>
<keyword evidence="3" id="KW-1185">Reference proteome</keyword>
<gene>
    <name evidence="2" type="ORF">GCM10009745_45010</name>
</gene>
<protein>
    <recommendedName>
        <fullName evidence="4">DUF4175 domain-containing protein</fullName>
    </recommendedName>
</protein>